<evidence type="ECO:0000256" key="8">
    <source>
        <dbReference type="ARBA" id="ARBA00023136"/>
    </source>
</evidence>
<dbReference type="Proteomes" id="UP000315636">
    <property type="component" value="Unassembled WGS sequence"/>
</dbReference>
<dbReference type="AlphaFoldDB" id="A0A521D0L8"/>
<comment type="similarity">
    <text evidence="2">Belongs to the monovalent cation:proton antiporter 2 (CPA2) transporter (TC 2.A.37) family.</text>
</comment>
<evidence type="ECO:0000313" key="12">
    <source>
        <dbReference type="Proteomes" id="UP000315636"/>
    </source>
</evidence>
<dbReference type="Pfam" id="PF00999">
    <property type="entry name" value="Na_H_Exchanger"/>
    <property type="match status" value="1"/>
</dbReference>
<dbReference type="InterPro" id="IPR006153">
    <property type="entry name" value="Cation/H_exchanger_TM"/>
</dbReference>
<evidence type="ECO:0000256" key="3">
    <source>
        <dbReference type="ARBA" id="ARBA00022448"/>
    </source>
</evidence>
<dbReference type="OrthoDB" id="9793589at2"/>
<evidence type="ECO:0000256" key="2">
    <source>
        <dbReference type="ARBA" id="ARBA00005551"/>
    </source>
</evidence>
<comment type="subcellular location">
    <subcellularLocation>
        <location evidence="1">Membrane</location>
        <topology evidence="1">Multi-pass membrane protein</topology>
    </subcellularLocation>
</comment>
<keyword evidence="4" id="KW-0050">Antiport</keyword>
<dbReference type="InterPro" id="IPR036291">
    <property type="entry name" value="NAD(P)-bd_dom_sf"/>
</dbReference>
<feature type="transmembrane region" description="Helical" evidence="9">
    <location>
        <begin position="97"/>
        <end position="119"/>
    </location>
</feature>
<feature type="transmembrane region" description="Helical" evidence="9">
    <location>
        <begin position="371"/>
        <end position="391"/>
    </location>
</feature>
<dbReference type="GO" id="GO:0016020">
    <property type="term" value="C:membrane"/>
    <property type="evidence" value="ECO:0007669"/>
    <property type="project" value="UniProtKB-SubCell"/>
</dbReference>
<feature type="transmembrane region" description="Helical" evidence="9">
    <location>
        <begin position="277"/>
        <end position="295"/>
    </location>
</feature>
<dbReference type="RefSeq" id="WP_142505363.1">
    <property type="nucleotide sequence ID" value="NZ_FXTI01000005.1"/>
</dbReference>
<dbReference type="PANTHER" id="PTHR43562:SF1">
    <property type="entry name" value="NA(+)_H(+) ANTIPORTER YJBQ-RELATED"/>
    <property type="match status" value="1"/>
</dbReference>
<dbReference type="InterPro" id="IPR006037">
    <property type="entry name" value="RCK_C"/>
</dbReference>
<keyword evidence="12" id="KW-1185">Reference proteome</keyword>
<evidence type="ECO:0000256" key="6">
    <source>
        <dbReference type="ARBA" id="ARBA00022989"/>
    </source>
</evidence>
<dbReference type="Gene3D" id="3.30.70.1450">
    <property type="entry name" value="Regulator of K+ conductance, C-terminal domain"/>
    <property type="match status" value="1"/>
</dbReference>
<feature type="transmembrane region" description="Helical" evidence="9">
    <location>
        <begin position="338"/>
        <end position="359"/>
    </location>
</feature>
<dbReference type="PANTHER" id="PTHR43562">
    <property type="entry name" value="NAPA-TYPE SODIUM/HYDROGEN ANTIPORTER"/>
    <property type="match status" value="1"/>
</dbReference>
<protein>
    <submittedName>
        <fullName evidence="11">Transporter, CPA2 family</fullName>
    </submittedName>
</protein>
<dbReference type="Gene3D" id="1.20.1530.20">
    <property type="match status" value="1"/>
</dbReference>
<feature type="transmembrane region" description="Helical" evidence="9">
    <location>
        <begin position="125"/>
        <end position="144"/>
    </location>
</feature>
<dbReference type="SUPFAM" id="SSF51735">
    <property type="entry name" value="NAD(P)-binding Rossmann-fold domains"/>
    <property type="match status" value="1"/>
</dbReference>
<keyword evidence="7" id="KW-0406">Ion transport</keyword>
<dbReference type="InterPro" id="IPR003148">
    <property type="entry name" value="RCK_N"/>
</dbReference>
<keyword evidence="5 9" id="KW-0812">Transmembrane</keyword>
<evidence type="ECO:0000256" key="7">
    <source>
        <dbReference type="ARBA" id="ARBA00023065"/>
    </source>
</evidence>
<dbReference type="Pfam" id="PF02254">
    <property type="entry name" value="TrkA_N"/>
    <property type="match status" value="1"/>
</dbReference>
<dbReference type="SUPFAM" id="SSF116726">
    <property type="entry name" value="TrkA C-terminal domain-like"/>
    <property type="match status" value="1"/>
</dbReference>
<dbReference type="GO" id="GO:0008324">
    <property type="term" value="F:monoatomic cation transmembrane transporter activity"/>
    <property type="evidence" value="ECO:0007669"/>
    <property type="project" value="InterPro"/>
</dbReference>
<evidence type="ECO:0000256" key="5">
    <source>
        <dbReference type="ARBA" id="ARBA00022692"/>
    </source>
</evidence>
<dbReference type="GO" id="GO:0015297">
    <property type="term" value="F:antiporter activity"/>
    <property type="evidence" value="ECO:0007669"/>
    <property type="project" value="UniProtKB-KW"/>
</dbReference>
<evidence type="ECO:0000313" key="11">
    <source>
        <dbReference type="EMBL" id="SMO65239.1"/>
    </source>
</evidence>
<keyword evidence="8 9" id="KW-0472">Membrane</keyword>
<gene>
    <name evidence="11" type="ORF">SAMN06264849_10522</name>
</gene>
<feature type="domain" description="RCK C-terminal" evidence="10">
    <location>
        <begin position="529"/>
        <end position="610"/>
    </location>
</feature>
<sequence length="610" mass="67305">MEEHSVTSLMIVVLVAFIIPIILHRLKWNAIPVVVAEIAAGLLLGESGLKVIYEDQLLELLSMLGIIFLMFLTGLEVDFNLIQESRKKSGSVNPLKLGFISFAGIFLASLLLAWLLSIMGYVSDVFFMTLIISTISVSVTMPVLKDKGLLAGSLGQSILLVAVFADFFTMTLLAVHVSFLRSSEGANGISNIMLLSLLFVVCFVIYRLIVAAKPKKVMEKIQRETISLGTRGVFALILLFVALSEGVGAENILGAFLAGVVLSLLSPQKEFVKQLNSFGFGFLIPIFFVMVGAKLDLRGMIEDPKALAMFPLFLLAFYLSKLVVIPIFRQWFSWKKSIASGVLLGSKLSLVIAASAVGMELDIINNTTNTALVLASVVTVITSPIIFQRMVPDAEVAPVISKVSLVGFNAITLKLAQDLKKDGYDVTLYGSDKTNLEPVHKFPYPIVELNPLSTEDLADKGVFEREIVVVYTNDDERNFQIALEAEKQGVKQVIARVEEKKPLPEGSNIQFISSFFSNMTLVKAMIEYPSVINLVTTEGHLQEIPMLNERYHMMRVRDLNILGDSLVLRILRDNEVIVPHGDTVLLLGDRLIISSDQPAHVQRLKWMLSE</sequence>
<dbReference type="EMBL" id="FXTI01000005">
    <property type="protein sequence ID" value="SMO65239.1"/>
    <property type="molecule type" value="Genomic_DNA"/>
</dbReference>
<proteinExistence type="inferred from homology"/>
<keyword evidence="3" id="KW-0813">Transport</keyword>
<feature type="transmembrane region" description="Helical" evidence="9">
    <location>
        <begin position="156"/>
        <end position="180"/>
    </location>
</feature>
<feature type="transmembrane region" description="Helical" evidence="9">
    <location>
        <begin position="192"/>
        <end position="212"/>
    </location>
</feature>
<dbReference type="PROSITE" id="PS51202">
    <property type="entry name" value="RCK_C"/>
    <property type="match status" value="1"/>
</dbReference>
<evidence type="ECO:0000256" key="9">
    <source>
        <dbReference type="SAM" id="Phobius"/>
    </source>
</evidence>
<dbReference type="InterPro" id="IPR036721">
    <property type="entry name" value="RCK_C_sf"/>
</dbReference>
<feature type="transmembrane region" description="Helical" evidence="9">
    <location>
        <begin position="307"/>
        <end position="332"/>
    </location>
</feature>
<dbReference type="GO" id="GO:0006813">
    <property type="term" value="P:potassium ion transport"/>
    <property type="evidence" value="ECO:0007669"/>
    <property type="project" value="InterPro"/>
</dbReference>
<accession>A0A521D0L8</accession>
<dbReference type="InterPro" id="IPR038770">
    <property type="entry name" value="Na+/solute_symporter_sf"/>
</dbReference>
<feature type="transmembrane region" description="Helical" evidence="9">
    <location>
        <begin position="6"/>
        <end position="23"/>
    </location>
</feature>
<evidence type="ECO:0000256" key="4">
    <source>
        <dbReference type="ARBA" id="ARBA00022449"/>
    </source>
</evidence>
<feature type="transmembrane region" description="Helical" evidence="9">
    <location>
        <begin position="233"/>
        <end position="265"/>
    </location>
</feature>
<evidence type="ECO:0000259" key="10">
    <source>
        <dbReference type="PROSITE" id="PS51202"/>
    </source>
</evidence>
<dbReference type="GO" id="GO:1902600">
    <property type="term" value="P:proton transmembrane transport"/>
    <property type="evidence" value="ECO:0007669"/>
    <property type="project" value="InterPro"/>
</dbReference>
<keyword evidence="6 9" id="KW-1133">Transmembrane helix</keyword>
<dbReference type="Gene3D" id="3.40.50.720">
    <property type="entry name" value="NAD(P)-binding Rossmann-like Domain"/>
    <property type="match status" value="1"/>
</dbReference>
<evidence type="ECO:0000256" key="1">
    <source>
        <dbReference type="ARBA" id="ARBA00004141"/>
    </source>
</evidence>
<reference evidence="11 12" key="1">
    <citation type="submission" date="2017-05" db="EMBL/GenBank/DDBJ databases">
        <authorList>
            <person name="Varghese N."/>
            <person name="Submissions S."/>
        </authorList>
    </citation>
    <scope>NUCLEOTIDE SEQUENCE [LARGE SCALE GENOMIC DNA]</scope>
    <source>
        <strain evidence="11 12">DSM 45474</strain>
    </source>
</reference>
<organism evidence="11 12">
    <name type="scientific">Melghirimyces algeriensis</name>
    <dbReference type="NCBI Taxonomy" id="910412"/>
    <lineage>
        <taxon>Bacteria</taxon>
        <taxon>Bacillati</taxon>
        <taxon>Bacillota</taxon>
        <taxon>Bacilli</taxon>
        <taxon>Bacillales</taxon>
        <taxon>Thermoactinomycetaceae</taxon>
        <taxon>Melghirimyces</taxon>
    </lineage>
</organism>
<feature type="transmembrane region" description="Helical" evidence="9">
    <location>
        <begin position="28"/>
        <end position="45"/>
    </location>
</feature>
<feature type="transmembrane region" description="Helical" evidence="9">
    <location>
        <begin position="57"/>
        <end position="77"/>
    </location>
</feature>
<name>A0A521D0L8_9BACL</name>